<gene>
    <name evidence="1" type="ORF">LCGC14_1592200</name>
</gene>
<protein>
    <submittedName>
        <fullName evidence="1">Uncharacterized protein</fullName>
    </submittedName>
</protein>
<comment type="caution">
    <text evidence="1">The sequence shown here is derived from an EMBL/GenBank/DDBJ whole genome shotgun (WGS) entry which is preliminary data.</text>
</comment>
<proteinExistence type="predicted"/>
<evidence type="ECO:0000313" key="1">
    <source>
        <dbReference type="EMBL" id="KKM25720.1"/>
    </source>
</evidence>
<reference evidence="1" key="1">
    <citation type="journal article" date="2015" name="Nature">
        <title>Complex archaea that bridge the gap between prokaryotes and eukaryotes.</title>
        <authorList>
            <person name="Spang A."/>
            <person name="Saw J.H."/>
            <person name="Jorgensen S.L."/>
            <person name="Zaremba-Niedzwiedzka K."/>
            <person name="Martijn J."/>
            <person name="Lind A.E."/>
            <person name="van Eijk R."/>
            <person name="Schleper C."/>
            <person name="Guy L."/>
            <person name="Ettema T.J."/>
        </authorList>
    </citation>
    <scope>NUCLEOTIDE SEQUENCE</scope>
</reference>
<accession>A0A0F9LE58</accession>
<organism evidence="1">
    <name type="scientific">marine sediment metagenome</name>
    <dbReference type="NCBI Taxonomy" id="412755"/>
    <lineage>
        <taxon>unclassified sequences</taxon>
        <taxon>metagenomes</taxon>
        <taxon>ecological metagenomes</taxon>
    </lineage>
</organism>
<name>A0A0F9LE58_9ZZZZ</name>
<dbReference type="EMBL" id="LAZR01012658">
    <property type="protein sequence ID" value="KKM25720.1"/>
    <property type="molecule type" value="Genomic_DNA"/>
</dbReference>
<sequence length="41" mass="4824">MRKTLGNAGYCKKCFGQAREESHRHIIRSSPDYKREKEALK</sequence>
<dbReference type="AlphaFoldDB" id="A0A0F9LE58"/>